<sequence>MREMVKVKADHHLDPDKNERYSLGTTRGFKDIISRTGTSVDWSMSTSLLACSGEMRTDAWTPREDDRRGGY</sequence>
<comment type="caution">
    <text evidence="1">The sequence shown here is derived from an EMBL/GenBank/DDBJ whole genome shotgun (WGS) entry which is preliminary data.</text>
</comment>
<dbReference type="Proteomes" id="UP000789525">
    <property type="component" value="Unassembled WGS sequence"/>
</dbReference>
<evidence type="ECO:0000313" key="1">
    <source>
        <dbReference type="EMBL" id="CAG8687795.1"/>
    </source>
</evidence>
<keyword evidence="2" id="KW-1185">Reference proteome</keyword>
<evidence type="ECO:0000313" key="2">
    <source>
        <dbReference type="Proteomes" id="UP000789525"/>
    </source>
</evidence>
<organism evidence="1 2">
    <name type="scientific">Acaulospora colombiana</name>
    <dbReference type="NCBI Taxonomy" id="27376"/>
    <lineage>
        <taxon>Eukaryota</taxon>
        <taxon>Fungi</taxon>
        <taxon>Fungi incertae sedis</taxon>
        <taxon>Mucoromycota</taxon>
        <taxon>Glomeromycotina</taxon>
        <taxon>Glomeromycetes</taxon>
        <taxon>Diversisporales</taxon>
        <taxon>Acaulosporaceae</taxon>
        <taxon>Acaulospora</taxon>
    </lineage>
</organism>
<proteinExistence type="predicted"/>
<gene>
    <name evidence="1" type="ORF">ACOLOM_LOCUS9684</name>
</gene>
<reference evidence="1" key="1">
    <citation type="submission" date="2021-06" db="EMBL/GenBank/DDBJ databases">
        <authorList>
            <person name="Kallberg Y."/>
            <person name="Tangrot J."/>
            <person name="Rosling A."/>
        </authorList>
    </citation>
    <scope>NUCLEOTIDE SEQUENCE</scope>
    <source>
        <strain evidence="1">CL356</strain>
    </source>
</reference>
<accession>A0ACA9P8I6</accession>
<dbReference type="EMBL" id="CAJVPT010028777">
    <property type="protein sequence ID" value="CAG8687795.1"/>
    <property type="molecule type" value="Genomic_DNA"/>
</dbReference>
<protein>
    <submittedName>
        <fullName evidence="1">6679_t:CDS:1</fullName>
    </submittedName>
</protein>
<name>A0ACA9P8I6_9GLOM</name>